<feature type="transmembrane region" description="Helical" evidence="2">
    <location>
        <begin position="31"/>
        <end position="51"/>
    </location>
</feature>
<proteinExistence type="predicted"/>
<evidence type="ECO:0000313" key="3">
    <source>
        <dbReference type="EMBL" id="GHD59823.1"/>
    </source>
</evidence>
<reference evidence="4" key="1">
    <citation type="journal article" date="2019" name="Int. J. Syst. Evol. Microbiol.">
        <title>The Global Catalogue of Microorganisms (GCM) 10K type strain sequencing project: providing services to taxonomists for standard genome sequencing and annotation.</title>
        <authorList>
            <consortium name="The Broad Institute Genomics Platform"/>
            <consortium name="The Broad Institute Genome Sequencing Center for Infectious Disease"/>
            <person name="Wu L."/>
            <person name="Ma J."/>
        </authorList>
    </citation>
    <scope>NUCLEOTIDE SEQUENCE [LARGE SCALE GENOMIC DNA]</scope>
    <source>
        <strain evidence="4">KCTC 23701</strain>
    </source>
</reference>
<keyword evidence="2" id="KW-0472">Membrane</keyword>
<name>A0ABQ3GZ46_9NEIS</name>
<dbReference type="Proteomes" id="UP000604737">
    <property type="component" value="Unassembled WGS sequence"/>
</dbReference>
<feature type="coiled-coil region" evidence="1">
    <location>
        <begin position="93"/>
        <end position="123"/>
    </location>
</feature>
<evidence type="ECO:0000256" key="2">
    <source>
        <dbReference type="SAM" id="Phobius"/>
    </source>
</evidence>
<dbReference type="EMBL" id="BMYO01000003">
    <property type="protein sequence ID" value="GHD59823.1"/>
    <property type="molecule type" value="Genomic_DNA"/>
</dbReference>
<sequence length="279" mass="31634">MVVNMSSMSDESQIHDADVASASMLYQRLSILKWLAIIVFLIVIGLYLAIFNGELTRDQDKWGQFGDFVGGVLNPIFSLMALIALLATFDLQVRELKLSAKELKNSADALAAQNATMERQNQEASFFNLLGVLAKVVDGLSYKESSLMGVVSSKSAIKYSGREAFHPLCNLWLMDLLRAHRRGDFDVDIAKEMLVEKYFDSIEFRLGHYFQVVLSLVRFVDRSNDKSYFSEIIAAHLTIYEMELIHYYCLLGLSDELRDLVEKYELIARLYAGKKVALK</sequence>
<dbReference type="Pfam" id="PF16872">
    <property type="entry name" value="putAbiC"/>
    <property type="match status" value="1"/>
</dbReference>
<keyword evidence="1" id="KW-0175">Coiled coil</keyword>
<dbReference type="InterPro" id="IPR031709">
    <property type="entry name" value="PutAbiC"/>
</dbReference>
<evidence type="ECO:0000256" key="1">
    <source>
        <dbReference type="SAM" id="Coils"/>
    </source>
</evidence>
<organism evidence="3 4">
    <name type="scientific">Jeongeupia chitinilytica</name>
    <dbReference type="NCBI Taxonomy" id="1041641"/>
    <lineage>
        <taxon>Bacteria</taxon>
        <taxon>Pseudomonadati</taxon>
        <taxon>Pseudomonadota</taxon>
        <taxon>Betaproteobacteria</taxon>
        <taxon>Neisseriales</taxon>
        <taxon>Chitinibacteraceae</taxon>
        <taxon>Jeongeupia</taxon>
    </lineage>
</organism>
<accession>A0ABQ3GZ46</accession>
<evidence type="ECO:0000313" key="4">
    <source>
        <dbReference type="Proteomes" id="UP000604737"/>
    </source>
</evidence>
<feature type="transmembrane region" description="Helical" evidence="2">
    <location>
        <begin position="71"/>
        <end position="91"/>
    </location>
</feature>
<evidence type="ECO:0008006" key="5">
    <source>
        <dbReference type="Google" id="ProtNLM"/>
    </source>
</evidence>
<gene>
    <name evidence="3" type="ORF">GCM10007350_11660</name>
</gene>
<comment type="caution">
    <text evidence="3">The sequence shown here is derived from an EMBL/GenBank/DDBJ whole genome shotgun (WGS) entry which is preliminary data.</text>
</comment>
<keyword evidence="2" id="KW-0812">Transmembrane</keyword>
<protein>
    <recommendedName>
        <fullName evidence="5">Phage abortive infection protein</fullName>
    </recommendedName>
</protein>
<keyword evidence="2" id="KW-1133">Transmembrane helix</keyword>
<keyword evidence="4" id="KW-1185">Reference proteome</keyword>